<gene>
    <name evidence="1" type="ORF">DPEC_G00301480</name>
</gene>
<comment type="caution">
    <text evidence="1">The sequence shown here is derived from an EMBL/GenBank/DDBJ whole genome shotgun (WGS) entry which is preliminary data.</text>
</comment>
<protein>
    <submittedName>
        <fullName evidence="1">Uncharacterized protein</fullName>
    </submittedName>
</protein>
<dbReference type="Proteomes" id="UP001157502">
    <property type="component" value="Chromosome 28"/>
</dbReference>
<sequence length="143" mass="15866">MREEPELAMSRKIGVMGKGSAGVGEVIGENDDRSATERSEKLKRSGDRECFAMTAFSHYHRPTEGPFQSVSRLARGQPDRPILPTPLGPEWSGTSLTSCRAAHLNCTTEPSRGLWEEDRGKDGNVSPRVELRTQMHRNARVSM</sequence>
<name>A0ACC2FGT9_DALPE</name>
<organism evidence="1 2">
    <name type="scientific">Dallia pectoralis</name>
    <name type="common">Alaska blackfish</name>
    <dbReference type="NCBI Taxonomy" id="75939"/>
    <lineage>
        <taxon>Eukaryota</taxon>
        <taxon>Metazoa</taxon>
        <taxon>Chordata</taxon>
        <taxon>Craniata</taxon>
        <taxon>Vertebrata</taxon>
        <taxon>Euteleostomi</taxon>
        <taxon>Actinopterygii</taxon>
        <taxon>Neopterygii</taxon>
        <taxon>Teleostei</taxon>
        <taxon>Protacanthopterygii</taxon>
        <taxon>Esociformes</taxon>
        <taxon>Umbridae</taxon>
        <taxon>Dallia</taxon>
    </lineage>
</organism>
<proteinExistence type="predicted"/>
<evidence type="ECO:0000313" key="2">
    <source>
        <dbReference type="Proteomes" id="UP001157502"/>
    </source>
</evidence>
<evidence type="ECO:0000313" key="1">
    <source>
        <dbReference type="EMBL" id="KAJ7990547.1"/>
    </source>
</evidence>
<reference evidence="1" key="1">
    <citation type="submission" date="2021-05" db="EMBL/GenBank/DDBJ databases">
        <authorList>
            <person name="Pan Q."/>
            <person name="Jouanno E."/>
            <person name="Zahm M."/>
            <person name="Klopp C."/>
            <person name="Cabau C."/>
            <person name="Louis A."/>
            <person name="Berthelot C."/>
            <person name="Parey E."/>
            <person name="Roest Crollius H."/>
            <person name="Montfort J."/>
            <person name="Robinson-Rechavi M."/>
            <person name="Bouchez O."/>
            <person name="Lampietro C."/>
            <person name="Lopez Roques C."/>
            <person name="Donnadieu C."/>
            <person name="Postlethwait J."/>
            <person name="Bobe J."/>
            <person name="Dillon D."/>
            <person name="Chandos A."/>
            <person name="von Hippel F."/>
            <person name="Guiguen Y."/>
        </authorList>
    </citation>
    <scope>NUCLEOTIDE SEQUENCE</scope>
    <source>
        <strain evidence="1">YG-Jan2019</strain>
    </source>
</reference>
<keyword evidence="2" id="KW-1185">Reference proteome</keyword>
<accession>A0ACC2FGT9</accession>
<dbReference type="EMBL" id="CM055755">
    <property type="protein sequence ID" value="KAJ7990547.1"/>
    <property type="molecule type" value="Genomic_DNA"/>
</dbReference>